<dbReference type="GO" id="GO:0005975">
    <property type="term" value="P:carbohydrate metabolic process"/>
    <property type="evidence" value="ECO:0007669"/>
    <property type="project" value="InterPro"/>
</dbReference>
<dbReference type="PANTHER" id="PTHR46066">
    <property type="entry name" value="CHITINASE DOMAIN-CONTAINING PROTEIN 1 FAMILY MEMBER"/>
    <property type="match status" value="1"/>
</dbReference>
<evidence type="ECO:0000313" key="2">
    <source>
        <dbReference type="EMBL" id="CAB5119642.1"/>
    </source>
</evidence>
<feature type="domain" description="GH18" evidence="1">
    <location>
        <begin position="1"/>
        <end position="168"/>
    </location>
</feature>
<gene>
    <name evidence="2" type="ORF">UFOPK4424_00555</name>
</gene>
<dbReference type="Gene3D" id="3.20.20.80">
    <property type="entry name" value="Glycosidases"/>
    <property type="match status" value="1"/>
</dbReference>
<evidence type="ECO:0000259" key="1">
    <source>
        <dbReference type="PROSITE" id="PS51910"/>
    </source>
</evidence>
<dbReference type="AlphaFoldDB" id="A0A6J7VUZ5"/>
<name>A0A6J7VUZ5_9ZZZZ</name>
<sequence>MTYDYSVAKPGPIGPIEWTERAVKYAVSVMASTKVFVGLPGYGRDWITNIVGVCPTSAPAGTKIGAKAATFKMNYATEKAIIDKSNPFFDTKTAESTYSYTQIYNGENTKGLSTSCTVSRTVWFQDSQSYAIRAALVEKYKLAGVALWTLGMEAEAATKAIRNAAMSFAPEELTSTISVDKNEITYGQPFLLSGLITGENKVGKSGIPVIVEYRKSDQQPWRKLTEVVTSTDGTISIPLTFASLTYLQIRTEGTWEVGASVSNQSFVQIRPRLSLNAPAVLNAGKEIVISGNVYPRKTGVTVQLQKWNQEKWQNISVVLSSDAQGKFELLLTESKRGVFSYRVLYFLEGETIENRSSEFSIVVR</sequence>
<dbReference type="InterPro" id="IPR017853">
    <property type="entry name" value="GH"/>
</dbReference>
<dbReference type="PANTHER" id="PTHR46066:SF2">
    <property type="entry name" value="CHITINASE DOMAIN-CONTAINING PROTEIN 1"/>
    <property type="match status" value="1"/>
</dbReference>
<proteinExistence type="predicted"/>
<protein>
    <submittedName>
        <fullName evidence="2">Unannotated protein</fullName>
    </submittedName>
</protein>
<dbReference type="EMBL" id="CAFBRW010000094">
    <property type="protein sequence ID" value="CAB5119642.1"/>
    <property type="molecule type" value="Genomic_DNA"/>
</dbReference>
<dbReference type="SUPFAM" id="SSF51445">
    <property type="entry name" value="(Trans)glycosidases"/>
    <property type="match status" value="1"/>
</dbReference>
<dbReference type="InterPro" id="IPR001223">
    <property type="entry name" value="Glyco_hydro18_cat"/>
</dbReference>
<dbReference type="Pfam" id="PF00704">
    <property type="entry name" value="Glyco_hydro_18"/>
    <property type="match status" value="1"/>
</dbReference>
<reference evidence="2" key="1">
    <citation type="submission" date="2020-05" db="EMBL/GenBank/DDBJ databases">
        <authorList>
            <person name="Chiriac C."/>
            <person name="Salcher M."/>
            <person name="Ghai R."/>
            <person name="Kavagutti S V."/>
        </authorList>
    </citation>
    <scope>NUCLEOTIDE SEQUENCE</scope>
</reference>
<organism evidence="2">
    <name type="scientific">freshwater metagenome</name>
    <dbReference type="NCBI Taxonomy" id="449393"/>
    <lineage>
        <taxon>unclassified sequences</taxon>
        <taxon>metagenomes</taxon>
        <taxon>ecological metagenomes</taxon>
    </lineage>
</organism>
<dbReference type="PROSITE" id="PS51910">
    <property type="entry name" value="GH18_2"/>
    <property type="match status" value="1"/>
</dbReference>
<accession>A0A6J7VUZ5</accession>